<proteinExistence type="predicted"/>
<dbReference type="InterPro" id="IPR044048">
    <property type="entry name" value="Big_12"/>
</dbReference>
<gene>
    <name evidence="2" type="ORF">GX662_10960</name>
</gene>
<dbReference type="AlphaFoldDB" id="A0A847D7U9"/>
<evidence type="ECO:0000313" key="2">
    <source>
        <dbReference type="EMBL" id="NLD32755.1"/>
    </source>
</evidence>
<comment type="caution">
    <text evidence="2">The sequence shown here is derived from an EMBL/GenBank/DDBJ whole genome shotgun (WGS) entry which is preliminary data.</text>
</comment>
<sequence length="379" mass="39796">MAAETGLSTTFNKALSIDFAEQFGQKLKTLTELLGVQRVIPMPAGSSIKTYTSSVTLDGTVVGKGDVIPLSEVKLAEGTPITLTWDKKRKAVAMEDIQAYGFDTALTRTDSKLLSEIQKGVRTKLLAQLATGTTSTRAEDLQAAMAQNWAAVTAKFDEDDVEVISFINPYDAGNYLASANVTVQTAFGMTYLEGFMNNKVVFMSAQIPTGTIYSTAADNLVAAYATMGGGEIAKSFDFATDSTGIIGVTHDINKQRLQAETITAYGLELFAERLDGVVICTIQPEVTYAAAADGATGATTSTKITLTFSEAVAGLKAADITLVNGTGKATKGVLTAGAGNTYDLAISAVTEGTVVVAVKDIPGYNFTTPSGTVNVFKKE</sequence>
<feature type="domain" description="Bacterial Ig-like" evidence="1">
    <location>
        <begin position="283"/>
        <end position="327"/>
    </location>
</feature>
<evidence type="ECO:0000259" key="1">
    <source>
        <dbReference type="Pfam" id="PF19078"/>
    </source>
</evidence>
<dbReference type="Proteomes" id="UP000589373">
    <property type="component" value="Unassembled WGS sequence"/>
</dbReference>
<accession>A0A847D7U9</accession>
<reference evidence="2 3" key="1">
    <citation type="journal article" date="2020" name="Biotechnol. Biofuels">
        <title>New insights from the biogas microbiome by comprehensive genome-resolved metagenomics of nearly 1600 species originating from multiple anaerobic digesters.</title>
        <authorList>
            <person name="Campanaro S."/>
            <person name="Treu L."/>
            <person name="Rodriguez-R L.M."/>
            <person name="Kovalovszki A."/>
            <person name="Ziels R.M."/>
            <person name="Maus I."/>
            <person name="Zhu X."/>
            <person name="Kougias P.G."/>
            <person name="Basile A."/>
            <person name="Luo G."/>
            <person name="Schluter A."/>
            <person name="Konstantinidis K.T."/>
            <person name="Angelidaki I."/>
        </authorList>
    </citation>
    <scope>NUCLEOTIDE SEQUENCE [LARGE SCALE GENOMIC DNA]</scope>
    <source>
        <strain evidence="2">AS07pgkLD_105</strain>
    </source>
</reference>
<protein>
    <recommendedName>
        <fullName evidence="1">Bacterial Ig-like domain-containing protein</fullName>
    </recommendedName>
</protein>
<dbReference type="EMBL" id="JAAZCD010000246">
    <property type="protein sequence ID" value="NLD32755.1"/>
    <property type="molecule type" value="Genomic_DNA"/>
</dbReference>
<dbReference type="Pfam" id="PF19078">
    <property type="entry name" value="Big_12"/>
    <property type="match status" value="1"/>
</dbReference>
<organism evidence="2 3">
    <name type="scientific">Trichococcus flocculiformis</name>
    <dbReference type="NCBI Taxonomy" id="82803"/>
    <lineage>
        <taxon>Bacteria</taxon>
        <taxon>Bacillati</taxon>
        <taxon>Bacillota</taxon>
        <taxon>Bacilli</taxon>
        <taxon>Lactobacillales</taxon>
        <taxon>Carnobacteriaceae</taxon>
        <taxon>Trichococcus</taxon>
    </lineage>
</organism>
<name>A0A847D7U9_9LACT</name>
<evidence type="ECO:0000313" key="3">
    <source>
        <dbReference type="Proteomes" id="UP000589373"/>
    </source>
</evidence>
<dbReference type="RefSeq" id="WP_276647710.1">
    <property type="nucleotide sequence ID" value="NZ_JAAZCD010000246.1"/>
</dbReference>